<evidence type="ECO:0000256" key="2">
    <source>
        <dbReference type="ARBA" id="ARBA00009191"/>
    </source>
</evidence>
<keyword evidence="7" id="KW-1185">Reference proteome</keyword>
<dbReference type="Proteomes" id="UP000593568">
    <property type="component" value="Unassembled WGS sequence"/>
</dbReference>
<keyword evidence="4" id="KW-0325">Glycoprotein</keyword>
<dbReference type="PANTHER" id="PTHR10426:SF86">
    <property type="entry name" value="PROTEIN STRICTOSIDINE SYNTHASE-LIKE 10-LIKE"/>
    <property type="match status" value="1"/>
</dbReference>
<sequence length="112" mass="13029">MCRYADFLSRSAYSNGRLLKYDLHTKNASVIYIGLMIPKRVALNKNHSFPLVAETTRRRILKFNLETNNFEPKVFVELPRVPDNVKMNHKGEFLVALNAGRLGEIKVLRKRR</sequence>
<dbReference type="GO" id="GO:0016787">
    <property type="term" value="F:hydrolase activity"/>
    <property type="evidence" value="ECO:0007669"/>
    <property type="project" value="TreeGrafter"/>
</dbReference>
<comment type="similarity">
    <text evidence="2">Belongs to the strictosidine synthase family.</text>
</comment>
<name>A0A7J9FL05_9ROSI</name>
<comment type="caution">
    <text evidence="6">The sequence shown here is derived from an EMBL/GenBank/DDBJ whole genome shotgun (WGS) entry which is preliminary data.</text>
</comment>
<gene>
    <name evidence="6" type="ORF">Gotri_027737</name>
</gene>
<dbReference type="Gene3D" id="2.120.10.30">
    <property type="entry name" value="TolB, C-terminal domain"/>
    <property type="match status" value="1"/>
</dbReference>
<evidence type="ECO:0000313" key="6">
    <source>
        <dbReference type="EMBL" id="MBA0785969.1"/>
    </source>
</evidence>
<dbReference type="AlphaFoldDB" id="A0A7J9FL05"/>
<dbReference type="InterPro" id="IPR018119">
    <property type="entry name" value="Strictosidine_synth_cons-reg"/>
</dbReference>
<comment type="subcellular location">
    <subcellularLocation>
        <location evidence="1">Vacuole</location>
    </subcellularLocation>
</comment>
<dbReference type="GO" id="GO:0005773">
    <property type="term" value="C:vacuole"/>
    <property type="evidence" value="ECO:0007669"/>
    <property type="project" value="UniProtKB-SubCell"/>
</dbReference>
<evidence type="ECO:0000256" key="4">
    <source>
        <dbReference type="ARBA" id="ARBA00023180"/>
    </source>
</evidence>
<evidence type="ECO:0000256" key="3">
    <source>
        <dbReference type="ARBA" id="ARBA00022554"/>
    </source>
</evidence>
<evidence type="ECO:0000259" key="5">
    <source>
        <dbReference type="Pfam" id="PF03088"/>
    </source>
</evidence>
<evidence type="ECO:0000313" key="7">
    <source>
        <dbReference type="Proteomes" id="UP000593568"/>
    </source>
</evidence>
<protein>
    <recommendedName>
        <fullName evidence="5">Strictosidine synthase conserved region domain-containing protein</fullName>
    </recommendedName>
</protein>
<organism evidence="6 7">
    <name type="scientific">Gossypium trilobum</name>
    <dbReference type="NCBI Taxonomy" id="34281"/>
    <lineage>
        <taxon>Eukaryota</taxon>
        <taxon>Viridiplantae</taxon>
        <taxon>Streptophyta</taxon>
        <taxon>Embryophyta</taxon>
        <taxon>Tracheophyta</taxon>
        <taxon>Spermatophyta</taxon>
        <taxon>Magnoliopsida</taxon>
        <taxon>eudicotyledons</taxon>
        <taxon>Gunneridae</taxon>
        <taxon>Pentapetalae</taxon>
        <taxon>rosids</taxon>
        <taxon>malvids</taxon>
        <taxon>Malvales</taxon>
        <taxon>Malvaceae</taxon>
        <taxon>Malvoideae</taxon>
        <taxon>Gossypium</taxon>
    </lineage>
</organism>
<dbReference type="EMBL" id="JABEZW010220916">
    <property type="protein sequence ID" value="MBA0785969.1"/>
    <property type="molecule type" value="Genomic_DNA"/>
</dbReference>
<dbReference type="PANTHER" id="PTHR10426">
    <property type="entry name" value="STRICTOSIDINE SYNTHASE-RELATED"/>
    <property type="match status" value="1"/>
</dbReference>
<feature type="domain" description="Strictosidine synthase conserved region" evidence="5">
    <location>
        <begin position="14"/>
        <end position="64"/>
    </location>
</feature>
<dbReference type="InterPro" id="IPR011042">
    <property type="entry name" value="6-blade_b-propeller_TolB-like"/>
</dbReference>
<proteinExistence type="inferred from homology"/>
<dbReference type="GO" id="GO:0012505">
    <property type="term" value="C:endomembrane system"/>
    <property type="evidence" value="ECO:0007669"/>
    <property type="project" value="TreeGrafter"/>
</dbReference>
<dbReference type="Pfam" id="PF03088">
    <property type="entry name" value="Str_synth"/>
    <property type="match status" value="1"/>
</dbReference>
<dbReference type="SUPFAM" id="SSF63829">
    <property type="entry name" value="Calcium-dependent phosphotriesterase"/>
    <property type="match status" value="1"/>
</dbReference>
<keyword evidence="3" id="KW-0926">Vacuole</keyword>
<evidence type="ECO:0000256" key="1">
    <source>
        <dbReference type="ARBA" id="ARBA00004116"/>
    </source>
</evidence>
<accession>A0A7J9FL05</accession>
<reference evidence="6 7" key="1">
    <citation type="journal article" date="2019" name="Genome Biol. Evol.">
        <title>Insights into the evolution of the New World diploid cottons (Gossypium, subgenus Houzingenia) based on genome sequencing.</title>
        <authorList>
            <person name="Grover C.E."/>
            <person name="Arick M.A. 2nd"/>
            <person name="Thrash A."/>
            <person name="Conover J.L."/>
            <person name="Sanders W.S."/>
            <person name="Peterson D.G."/>
            <person name="Frelichowski J.E."/>
            <person name="Scheffler J.A."/>
            <person name="Scheffler B.E."/>
            <person name="Wendel J.F."/>
        </authorList>
    </citation>
    <scope>NUCLEOTIDE SEQUENCE [LARGE SCALE GENOMIC DNA]</scope>
    <source>
        <strain evidence="6">8</strain>
        <tissue evidence="6">Leaf</tissue>
    </source>
</reference>